<reference evidence="1 2" key="1">
    <citation type="journal article" date="2022" name="Hortic Res">
        <title>A haplotype resolved chromosomal level avocado genome allows analysis of novel avocado genes.</title>
        <authorList>
            <person name="Nath O."/>
            <person name="Fletcher S.J."/>
            <person name="Hayward A."/>
            <person name="Shaw L.M."/>
            <person name="Masouleh A.K."/>
            <person name="Furtado A."/>
            <person name="Henry R.J."/>
            <person name="Mitter N."/>
        </authorList>
    </citation>
    <scope>NUCLEOTIDE SEQUENCE [LARGE SCALE GENOMIC DNA]</scope>
    <source>
        <strain evidence="2">cv. Hass</strain>
    </source>
</reference>
<dbReference type="Proteomes" id="UP001234297">
    <property type="component" value="Chromosome 12"/>
</dbReference>
<evidence type="ECO:0000313" key="1">
    <source>
        <dbReference type="EMBL" id="KAJ8615592.1"/>
    </source>
</evidence>
<name>A0ACC2K3I7_PERAE</name>
<comment type="caution">
    <text evidence="1">The sequence shown here is derived from an EMBL/GenBank/DDBJ whole genome shotgun (WGS) entry which is preliminary data.</text>
</comment>
<proteinExistence type="predicted"/>
<organism evidence="1 2">
    <name type="scientific">Persea americana</name>
    <name type="common">Avocado</name>
    <dbReference type="NCBI Taxonomy" id="3435"/>
    <lineage>
        <taxon>Eukaryota</taxon>
        <taxon>Viridiplantae</taxon>
        <taxon>Streptophyta</taxon>
        <taxon>Embryophyta</taxon>
        <taxon>Tracheophyta</taxon>
        <taxon>Spermatophyta</taxon>
        <taxon>Magnoliopsida</taxon>
        <taxon>Magnoliidae</taxon>
        <taxon>Laurales</taxon>
        <taxon>Lauraceae</taxon>
        <taxon>Persea</taxon>
    </lineage>
</organism>
<sequence length="603" mass="68883">MATALVLSLLFLASALLLFLYATRPKKANQPPSPPKLPIIGNLHQLGSLPHRSLRLLSHKHGPLMLLHLFRTPTLIISSPEMAHQIMKTHDLAFANRPLLRVAKHLFYGWKNTLFSPYGEYWRLLRKICVLELLSNNKVKSFHLIREEEVGSMIDQVSQSCPTSSAVDLRHVLTKLTNGIISRVTLGKKYGDEFLDIVREYVALLGAFCVGDFFPWLGWIDVVTGLDGRSKRASRAMDAFLERVIEEHQERDGRDGDDQRDFVDMLLHLREGSELGVELERHSIKAMILDMFVAATQTTAISMEWTMAEIIRNPEVLQKAQEEVRSLVGRKSKVEEDDLHHMHYLKCVIKETLRLRPVAPLLIPRESITDVVLQDYCIPPKTRVIINAWAISRDPLLWENPEEFLPERFANSPIDFKGHHLQYIPFGAGRRVCPGISFAVLTMELALANLLYFFDWKLPDGANGKELDMSEAGGLARFWTAASSSNLFEEPRCVQNNNDRRRRLQRTQFSFAEHRLLSGLPLVVFVAAGPWPERKEGLGCADRQTLKLFFLIWFPPKLDNQIITRQHKEQELKFISKGSSLQQKPVQEMDIVGEHYGTHESIQ</sequence>
<accession>A0ACC2K3I7</accession>
<dbReference type="EMBL" id="CM056820">
    <property type="protein sequence ID" value="KAJ8615592.1"/>
    <property type="molecule type" value="Genomic_DNA"/>
</dbReference>
<protein>
    <submittedName>
        <fullName evidence="1">Uncharacterized protein</fullName>
    </submittedName>
</protein>
<evidence type="ECO:0000313" key="2">
    <source>
        <dbReference type="Proteomes" id="UP001234297"/>
    </source>
</evidence>
<gene>
    <name evidence="1" type="ORF">MRB53_034964</name>
</gene>
<keyword evidence="2" id="KW-1185">Reference proteome</keyword>